<keyword evidence="6" id="KW-1185">Reference proteome</keyword>
<evidence type="ECO:0000256" key="1">
    <source>
        <dbReference type="ARBA" id="ARBA00004613"/>
    </source>
</evidence>
<feature type="domain" description="UPAR/Ly6" evidence="4">
    <location>
        <begin position="36"/>
        <end position="97"/>
    </location>
</feature>
<dbReference type="SUPFAM" id="SSF57302">
    <property type="entry name" value="Snake toxin-like"/>
    <property type="match status" value="1"/>
</dbReference>
<feature type="transmembrane region" description="Helical" evidence="3">
    <location>
        <begin position="121"/>
        <end position="139"/>
    </location>
</feature>
<keyword evidence="2" id="KW-0964">Secreted</keyword>
<dbReference type="PANTHER" id="PTHR20914">
    <property type="entry name" value="LY6/PLAUR DOMAIN-CONTAINING PROTEIN 8"/>
    <property type="match status" value="1"/>
</dbReference>
<name>M7CD91_CHEMY</name>
<dbReference type="InterPro" id="IPR045860">
    <property type="entry name" value="Snake_toxin-like_sf"/>
</dbReference>
<evidence type="ECO:0000256" key="3">
    <source>
        <dbReference type="SAM" id="Phobius"/>
    </source>
</evidence>
<dbReference type="AlphaFoldDB" id="M7CD91"/>
<dbReference type="InterPro" id="IPR050918">
    <property type="entry name" value="CNF-like_PLA2_Inhibitor"/>
</dbReference>
<dbReference type="Proteomes" id="UP000031443">
    <property type="component" value="Unassembled WGS sequence"/>
</dbReference>
<evidence type="ECO:0000256" key="2">
    <source>
        <dbReference type="ARBA" id="ARBA00022525"/>
    </source>
</evidence>
<keyword evidence="3" id="KW-0472">Membrane</keyword>
<sequence length="140" mass="14252">MNLGSGRTINLGIACCMGDACRTTTVTVPPADPKPNGRRCPACVAELSAKCNEEITDCTGAETRCIEIAGTETMGETVTSLTLKGCATEAVCANKAEVLGSFADISMGLTLKCKAPGTARGPAGLLIPALAGLLFMLLLS</sequence>
<dbReference type="CDD" id="cd23572">
    <property type="entry name" value="TFP_LU_ECD_PINLYP_rpt2"/>
    <property type="match status" value="1"/>
</dbReference>
<gene>
    <name evidence="5" type="ORF">UY3_00017</name>
</gene>
<reference evidence="6" key="1">
    <citation type="journal article" date="2013" name="Nat. Genet.">
        <title>The draft genomes of soft-shell turtle and green sea turtle yield insights into the development and evolution of the turtle-specific body plan.</title>
        <authorList>
            <person name="Wang Z."/>
            <person name="Pascual-Anaya J."/>
            <person name="Zadissa A."/>
            <person name="Li W."/>
            <person name="Niimura Y."/>
            <person name="Huang Z."/>
            <person name="Li C."/>
            <person name="White S."/>
            <person name="Xiong Z."/>
            <person name="Fang D."/>
            <person name="Wang B."/>
            <person name="Ming Y."/>
            <person name="Chen Y."/>
            <person name="Zheng Y."/>
            <person name="Kuraku S."/>
            <person name="Pignatelli M."/>
            <person name="Herrero J."/>
            <person name="Beal K."/>
            <person name="Nozawa M."/>
            <person name="Li Q."/>
            <person name="Wang J."/>
            <person name="Zhang H."/>
            <person name="Yu L."/>
            <person name="Shigenobu S."/>
            <person name="Wang J."/>
            <person name="Liu J."/>
            <person name="Flicek P."/>
            <person name="Searle S."/>
            <person name="Wang J."/>
            <person name="Kuratani S."/>
            <person name="Yin Y."/>
            <person name="Aken B."/>
            <person name="Zhang G."/>
            <person name="Irie N."/>
        </authorList>
    </citation>
    <scope>NUCLEOTIDE SEQUENCE [LARGE SCALE GENOMIC DNA]</scope>
</reference>
<dbReference type="GO" id="GO:0030154">
    <property type="term" value="P:cell differentiation"/>
    <property type="evidence" value="ECO:0007669"/>
    <property type="project" value="UniProtKB-ARBA"/>
</dbReference>
<protein>
    <recommendedName>
        <fullName evidence="4">UPAR/Ly6 domain-containing protein</fullName>
    </recommendedName>
</protein>
<evidence type="ECO:0000313" key="5">
    <source>
        <dbReference type="EMBL" id="EMP42708.1"/>
    </source>
</evidence>
<proteinExistence type="predicted"/>
<keyword evidence="3" id="KW-0812">Transmembrane</keyword>
<evidence type="ECO:0000259" key="4">
    <source>
        <dbReference type="Pfam" id="PF00021"/>
    </source>
</evidence>
<dbReference type="STRING" id="8469.M7CD91"/>
<dbReference type="GO" id="GO:0005576">
    <property type="term" value="C:extracellular region"/>
    <property type="evidence" value="ECO:0007669"/>
    <property type="project" value="UniProtKB-SubCell"/>
</dbReference>
<accession>M7CD91</accession>
<dbReference type="PANTHER" id="PTHR20914:SF30">
    <property type="entry name" value="LY6_PLAUR DOMAIN CONTAINING 9"/>
    <property type="match status" value="1"/>
</dbReference>
<dbReference type="EMBL" id="KB527345">
    <property type="protein sequence ID" value="EMP42708.1"/>
    <property type="molecule type" value="Genomic_DNA"/>
</dbReference>
<organism evidence="5 6">
    <name type="scientific">Chelonia mydas</name>
    <name type="common">Green sea-turtle</name>
    <name type="synonym">Chelonia agassizi</name>
    <dbReference type="NCBI Taxonomy" id="8469"/>
    <lineage>
        <taxon>Eukaryota</taxon>
        <taxon>Metazoa</taxon>
        <taxon>Chordata</taxon>
        <taxon>Craniata</taxon>
        <taxon>Vertebrata</taxon>
        <taxon>Euteleostomi</taxon>
        <taxon>Archelosauria</taxon>
        <taxon>Testudinata</taxon>
        <taxon>Testudines</taxon>
        <taxon>Cryptodira</taxon>
        <taxon>Durocryptodira</taxon>
        <taxon>Americhelydia</taxon>
        <taxon>Chelonioidea</taxon>
        <taxon>Cheloniidae</taxon>
        <taxon>Chelonia</taxon>
    </lineage>
</organism>
<evidence type="ECO:0000313" key="6">
    <source>
        <dbReference type="Proteomes" id="UP000031443"/>
    </source>
</evidence>
<comment type="subcellular location">
    <subcellularLocation>
        <location evidence="1">Secreted</location>
    </subcellularLocation>
</comment>
<dbReference type="InterPro" id="IPR016054">
    <property type="entry name" value="LY6_UPA_recep-like"/>
</dbReference>
<dbReference type="Pfam" id="PF00021">
    <property type="entry name" value="UPAR_LY6"/>
    <property type="match status" value="1"/>
</dbReference>
<keyword evidence="3" id="KW-1133">Transmembrane helix</keyword>
<dbReference type="Gene3D" id="2.10.60.10">
    <property type="entry name" value="CD59"/>
    <property type="match status" value="1"/>
</dbReference>